<evidence type="ECO:0000256" key="6">
    <source>
        <dbReference type="ARBA" id="ARBA00023136"/>
    </source>
</evidence>
<evidence type="ECO:0000256" key="7">
    <source>
        <dbReference type="SAM" id="Phobius"/>
    </source>
</evidence>
<feature type="transmembrane region" description="Helical" evidence="7">
    <location>
        <begin position="87"/>
        <end position="109"/>
    </location>
</feature>
<feature type="transmembrane region" description="Helical" evidence="7">
    <location>
        <begin position="12"/>
        <end position="34"/>
    </location>
</feature>
<evidence type="ECO:0000259" key="8">
    <source>
        <dbReference type="PROSITE" id="PS50928"/>
    </source>
</evidence>
<dbReference type="EMBL" id="CP151767">
    <property type="protein sequence ID" value="XFU26470.1"/>
    <property type="molecule type" value="Genomic_DNA"/>
</dbReference>
<feature type="transmembrane region" description="Helical" evidence="7">
    <location>
        <begin position="280"/>
        <end position="299"/>
    </location>
</feature>
<evidence type="ECO:0000313" key="10">
    <source>
        <dbReference type="Proteomes" id="UP001470809"/>
    </source>
</evidence>
<feature type="transmembrane region" description="Helical" evidence="7">
    <location>
        <begin position="230"/>
        <end position="252"/>
    </location>
</feature>
<reference evidence="9 10" key="2">
    <citation type="submission" date="2024-08" db="EMBL/GenBank/DDBJ databases">
        <title>Phylogenomic analyses of a clade within the roseobacter group suggest taxonomic reassignments of species of the genera Aestuariivita, Citreicella, Loktanella, Nautella, Pelagibaca, Ruegeria, Thalassobius, Thiobacimonas and Tropicibacter, and the proposal o.</title>
        <authorList>
            <person name="Jeon C.O."/>
        </authorList>
    </citation>
    <scope>NUCLEOTIDE SEQUENCE [LARGE SCALE GENOMIC DNA]</scope>
    <source>
        <strain evidence="9 10">SS1-5</strain>
    </source>
</reference>
<dbReference type="RefSeq" id="WP_373634980.1">
    <property type="nucleotide sequence ID" value="NZ_CP151767.2"/>
</dbReference>
<proteinExistence type="predicted"/>
<feature type="domain" description="ABC transmembrane type-1" evidence="8">
    <location>
        <begin position="50"/>
        <end position="499"/>
    </location>
</feature>
<keyword evidence="4 7" id="KW-0812">Transmembrane</keyword>
<keyword evidence="6 7" id="KW-0472">Membrane</keyword>
<dbReference type="Gene3D" id="1.10.3720.10">
    <property type="entry name" value="MetI-like"/>
    <property type="match status" value="2"/>
</dbReference>
<feature type="transmembrane region" description="Helical" evidence="7">
    <location>
        <begin position="129"/>
        <end position="152"/>
    </location>
</feature>
<accession>A0ABZ3JCR8</accession>
<feature type="transmembrane region" description="Helical" evidence="7">
    <location>
        <begin position="54"/>
        <end position="75"/>
    </location>
</feature>
<dbReference type="InterPro" id="IPR035906">
    <property type="entry name" value="MetI-like_sf"/>
</dbReference>
<feature type="transmembrane region" description="Helical" evidence="7">
    <location>
        <begin position="189"/>
        <end position="210"/>
    </location>
</feature>
<reference evidence="10" key="1">
    <citation type="submission" date="2024-04" db="EMBL/GenBank/DDBJ databases">
        <title>Phylogenomic analyses of a clade within the roseobacter group suggest taxonomic reassignments of species of the genera Aestuariivita, Citreicella, Loktanella, Nautella, Pelagibaca, Ruegeria, Thalassobius, Thiobacimonas and Tropicibacter, and the proposal o.</title>
        <authorList>
            <person name="Jeon C.O."/>
        </authorList>
    </citation>
    <scope>NUCLEOTIDE SEQUENCE [LARGE SCALE GENOMIC DNA]</scope>
    <source>
        <strain evidence="10">SS1-5</strain>
    </source>
</reference>
<evidence type="ECO:0000313" key="9">
    <source>
        <dbReference type="EMBL" id="XFU26470.1"/>
    </source>
</evidence>
<dbReference type="PROSITE" id="PS50928">
    <property type="entry name" value="ABC_TM1"/>
    <property type="match status" value="1"/>
</dbReference>
<comment type="subcellular location">
    <subcellularLocation>
        <location evidence="1">Cell membrane</location>
        <topology evidence="1">Multi-pass membrane protein</topology>
    </subcellularLocation>
</comment>
<keyword evidence="3" id="KW-1003">Cell membrane</keyword>
<keyword evidence="5 7" id="KW-1133">Transmembrane helix</keyword>
<sequence length="509" mass="53340">MAHRALAIAPRWPGILAGLVVVALTLGTLAAVALRAEWDSGLSTADWAAIRFTVLQALVSAALSTLLAVPVARALARRRFAGRDLLVTLLGAPFLLPVIVAVLGLLAIFGRGGVLNAGLAWLGLPPFSIYGFHGVVLAHVFFNLPLATRLLLQGWLAIPAERYRLAATLNAPVGRFLEWPMLRAIGPGVFLVIFLICLTSFAVALTLGGGPRATTVELAIYQALRFDFDLGRAALLAGVQFGLCATGALIAWKFSAQAMLSGGLDRTIQRWDKGSPVRDGLAIAAAAAFLLLPLVMIILRGLPGIADLPPGIWQAAIRSVSVALTSALLCIVMAVSLGLWRSGWVTAIGFLPLAASGLVIGTGAFLVVFPFVNPARLALVVTALVNATLALPFVLRSIAPAIEEVHTNFSRLGATLGFGPLAWLRLVVLPRIAQPLGFGAGLAAALSMGDLGVIALFAGDAQETLPLAMYRLMGAYRMEAAASAALLLLGLSFTVFAVFDWVGRRHAAV</sequence>
<evidence type="ECO:0000256" key="4">
    <source>
        <dbReference type="ARBA" id="ARBA00022692"/>
    </source>
</evidence>
<dbReference type="CDD" id="cd06261">
    <property type="entry name" value="TM_PBP2"/>
    <property type="match status" value="1"/>
</dbReference>
<evidence type="ECO:0000256" key="3">
    <source>
        <dbReference type="ARBA" id="ARBA00022475"/>
    </source>
</evidence>
<evidence type="ECO:0000256" key="5">
    <source>
        <dbReference type="ARBA" id="ARBA00022989"/>
    </source>
</evidence>
<evidence type="ECO:0000256" key="2">
    <source>
        <dbReference type="ARBA" id="ARBA00022448"/>
    </source>
</evidence>
<keyword evidence="10" id="KW-1185">Reference proteome</keyword>
<feature type="transmembrane region" description="Helical" evidence="7">
    <location>
        <begin position="319"/>
        <end position="340"/>
    </location>
</feature>
<dbReference type="Proteomes" id="UP001470809">
    <property type="component" value="Chromosome"/>
</dbReference>
<gene>
    <name evidence="9" type="ORF">AABB31_02950</name>
</gene>
<feature type="transmembrane region" description="Helical" evidence="7">
    <location>
        <begin position="480"/>
        <end position="499"/>
    </location>
</feature>
<dbReference type="PANTHER" id="PTHR30183">
    <property type="entry name" value="MOLYBDENUM TRANSPORT SYSTEM PERMEASE PROTEIN MODB"/>
    <property type="match status" value="1"/>
</dbReference>
<organism evidence="9 10">
    <name type="scientific">Yoonia rhodophyticola</name>
    <dbReference type="NCBI Taxonomy" id="3137370"/>
    <lineage>
        <taxon>Bacteria</taxon>
        <taxon>Pseudomonadati</taxon>
        <taxon>Pseudomonadota</taxon>
        <taxon>Alphaproteobacteria</taxon>
        <taxon>Rhodobacterales</taxon>
        <taxon>Paracoccaceae</taxon>
        <taxon>Yoonia</taxon>
    </lineage>
</organism>
<feature type="transmembrane region" description="Helical" evidence="7">
    <location>
        <begin position="411"/>
        <end position="432"/>
    </location>
</feature>
<dbReference type="InterPro" id="IPR000515">
    <property type="entry name" value="MetI-like"/>
</dbReference>
<feature type="transmembrane region" description="Helical" evidence="7">
    <location>
        <begin position="438"/>
        <end position="459"/>
    </location>
</feature>
<dbReference type="PANTHER" id="PTHR30183:SF9">
    <property type="entry name" value="THIAMINE TRANSPORT SYSTEM PERMEASE PROTEIN THIP"/>
    <property type="match status" value="1"/>
</dbReference>
<dbReference type="SUPFAM" id="SSF161098">
    <property type="entry name" value="MetI-like"/>
    <property type="match status" value="2"/>
</dbReference>
<name>A0ABZ3JCR8_9RHOB</name>
<feature type="transmembrane region" description="Helical" evidence="7">
    <location>
        <begin position="377"/>
        <end position="399"/>
    </location>
</feature>
<keyword evidence="2" id="KW-0813">Transport</keyword>
<protein>
    <submittedName>
        <fullName evidence="9">Thiamine/thiamine pyrophosphate ABC transporter permease ThiP</fullName>
    </submittedName>
</protein>
<evidence type="ECO:0000256" key="1">
    <source>
        <dbReference type="ARBA" id="ARBA00004651"/>
    </source>
</evidence>
<feature type="transmembrane region" description="Helical" evidence="7">
    <location>
        <begin position="347"/>
        <end position="371"/>
    </location>
</feature>